<keyword evidence="6" id="KW-0325">Glycoprotein</keyword>
<evidence type="ECO:0000256" key="1">
    <source>
        <dbReference type="ARBA" id="ARBA00004370"/>
    </source>
</evidence>
<dbReference type="InterPro" id="IPR048395">
    <property type="entry name" value="Glyco_hydro_31_C"/>
</dbReference>
<feature type="compositionally biased region" description="Polar residues" evidence="9">
    <location>
        <begin position="1034"/>
        <end position="1043"/>
    </location>
</feature>
<dbReference type="SUPFAM" id="SSF51445">
    <property type="entry name" value="(Trans)glycosidases"/>
    <property type="match status" value="1"/>
</dbReference>
<dbReference type="PROSITE" id="PS51448">
    <property type="entry name" value="P_TREFOIL_2"/>
    <property type="match status" value="1"/>
</dbReference>
<dbReference type="InterPro" id="IPR017853">
    <property type="entry name" value="GH"/>
</dbReference>
<dbReference type="InterPro" id="IPR000322">
    <property type="entry name" value="Glyco_hydro_31_TIM"/>
</dbReference>
<evidence type="ECO:0000256" key="5">
    <source>
        <dbReference type="ARBA" id="ARBA00023157"/>
    </source>
</evidence>
<dbReference type="GO" id="GO:0016020">
    <property type="term" value="C:membrane"/>
    <property type="evidence" value="ECO:0007669"/>
    <property type="project" value="UniProtKB-SubCell"/>
</dbReference>
<dbReference type="Pfam" id="PF13802">
    <property type="entry name" value="Gal_mutarotas_2"/>
    <property type="match status" value="1"/>
</dbReference>
<dbReference type="WBParaSite" id="PgB03_g088_t01">
    <property type="protein sequence ID" value="PgB03_g088_t01"/>
    <property type="gene ID" value="PgB03_g088"/>
</dbReference>
<dbReference type="Pfam" id="PF21365">
    <property type="entry name" value="Glyco_hydro_31_3rd"/>
    <property type="match status" value="1"/>
</dbReference>
<feature type="compositionally biased region" description="Low complexity" evidence="9">
    <location>
        <begin position="1044"/>
        <end position="1053"/>
    </location>
</feature>
<evidence type="ECO:0000256" key="9">
    <source>
        <dbReference type="SAM" id="MobiDB-lite"/>
    </source>
</evidence>
<keyword evidence="11" id="KW-1185">Reference proteome</keyword>
<organism evidence="11 12">
    <name type="scientific">Parascaris univalens</name>
    <name type="common">Nematode worm</name>
    <dbReference type="NCBI Taxonomy" id="6257"/>
    <lineage>
        <taxon>Eukaryota</taxon>
        <taxon>Metazoa</taxon>
        <taxon>Ecdysozoa</taxon>
        <taxon>Nematoda</taxon>
        <taxon>Chromadorea</taxon>
        <taxon>Rhabditida</taxon>
        <taxon>Spirurina</taxon>
        <taxon>Ascaridomorpha</taxon>
        <taxon>Ascaridoidea</taxon>
        <taxon>Ascarididae</taxon>
        <taxon>Parascaris</taxon>
    </lineage>
</organism>
<proteinExistence type="inferred from homology"/>
<dbReference type="GO" id="GO:0030246">
    <property type="term" value="F:carbohydrate binding"/>
    <property type="evidence" value="ECO:0007669"/>
    <property type="project" value="InterPro"/>
</dbReference>
<feature type="compositionally biased region" description="Low complexity" evidence="9">
    <location>
        <begin position="1108"/>
        <end position="1145"/>
    </location>
</feature>
<dbReference type="InterPro" id="IPR000519">
    <property type="entry name" value="P_trefoil_dom"/>
</dbReference>
<name>A0A914ZM23_PARUN</name>
<keyword evidence="4" id="KW-0472">Membrane</keyword>
<dbReference type="InterPro" id="IPR044913">
    <property type="entry name" value="P_trefoil_dom_sf"/>
</dbReference>
<dbReference type="PROSITE" id="PS00129">
    <property type="entry name" value="GLYCOSYL_HYDROL_F31_1"/>
    <property type="match status" value="1"/>
</dbReference>
<dbReference type="SMART" id="SM00018">
    <property type="entry name" value="PD"/>
    <property type="match status" value="1"/>
</dbReference>
<accession>A0A914ZM23</accession>
<dbReference type="PANTHER" id="PTHR22762">
    <property type="entry name" value="ALPHA-GLUCOSIDASE"/>
    <property type="match status" value="1"/>
</dbReference>
<comment type="similarity">
    <text evidence="2">Belongs to the glycosyl hydrolase 31 family.</text>
</comment>
<reference evidence="12" key="1">
    <citation type="submission" date="2022-11" db="UniProtKB">
        <authorList>
            <consortium name="WormBaseParasite"/>
        </authorList>
    </citation>
    <scope>IDENTIFICATION</scope>
</reference>
<dbReference type="GO" id="GO:0004558">
    <property type="term" value="F:alpha-1,4-glucosidase activity"/>
    <property type="evidence" value="ECO:0007669"/>
    <property type="project" value="TreeGrafter"/>
</dbReference>
<dbReference type="CDD" id="cd00111">
    <property type="entry name" value="Trefoil"/>
    <property type="match status" value="1"/>
</dbReference>
<evidence type="ECO:0000256" key="2">
    <source>
        <dbReference type="ARBA" id="ARBA00007806"/>
    </source>
</evidence>
<feature type="compositionally biased region" description="Low complexity" evidence="9">
    <location>
        <begin position="1060"/>
        <end position="1094"/>
    </location>
</feature>
<keyword evidence="3" id="KW-0378">Hydrolase</keyword>
<keyword evidence="5" id="KW-1015">Disulfide bond</keyword>
<dbReference type="Gene3D" id="3.20.20.80">
    <property type="entry name" value="Glycosidases"/>
    <property type="match status" value="1"/>
</dbReference>
<evidence type="ECO:0000256" key="7">
    <source>
        <dbReference type="ARBA" id="ARBA00023295"/>
    </source>
</evidence>
<feature type="region of interest" description="Disordered" evidence="9">
    <location>
        <begin position="1034"/>
        <end position="1189"/>
    </location>
</feature>
<dbReference type="Gene3D" id="4.10.110.10">
    <property type="entry name" value="Spasmolytic Protein, domain 1"/>
    <property type="match status" value="1"/>
</dbReference>
<dbReference type="CDD" id="cd14752">
    <property type="entry name" value="GH31_N"/>
    <property type="match status" value="1"/>
</dbReference>
<dbReference type="Pfam" id="PF01055">
    <property type="entry name" value="Glyco_hydro_31_2nd"/>
    <property type="match status" value="1"/>
</dbReference>
<dbReference type="PANTHER" id="PTHR22762:SF94">
    <property type="entry name" value="P-TYPE DOMAIN-CONTAINING PROTEIN"/>
    <property type="match status" value="1"/>
</dbReference>
<dbReference type="InterPro" id="IPR025887">
    <property type="entry name" value="Glyco_hydro_31_N_dom"/>
</dbReference>
<sequence length="1236" mass="135969">MTANSTDTYFVATMMVITEKRWGKNIVSNLTDGVMRNNKCDRLSQNDGQSKPILESWRTMLSLYSISITLIFAAVPIQCNALESGSSSTNLGRPSPSEFESYTEATSAAIVPGRIRPVKIKASEPGDDPRKRVNCFPQPIENVTELQRICITRGCIFDAEAHQSIFSAPQCYFPRNTGYALLDQRGSNTTMIYKKGTYRNPYGADIAFLHFSYSYNGATLCIHIGQSSRFEPPVHFPRLSSVSSDSFHVITANDSDVFSFSVQRLSTKTSIWDTSIGAFLFADNYIQIATLLPTDRIYGFGEHAHSSLKHDLSQYTTWGMLARNEAPDYMEKPLKNLYGVHPFYMGLEHDSMAHGVFILNSNAQEITTGPGPHLVYRTIGGNLDIHFFPGPKPEHVVQQYQAFIGTPLLPSYYSLGFQISRSGYGSASELETVVNNVSSAGILFDVININMDYMNESRDFTLAEGWTELENVSQNLHKDGYRITLLFNAAISVTGASFRRALLKNVSFVEWPIEGLVQKEVNSLYEETNHTKVMLGVGWPNEHVAFPDFLDTTSQTNDWWSDELQLFNKSAHFDGVWLDMNEPSSFGTNEQQPSYNDVTPLSCPLSGAFSSYDNPPFKTANAYYYGNHGELSSKTLCMIATTGGGNMTFYNTKNLYGLQQSVATFKALNGNTRQILVSRSTFPSSGRYTGHCFSGNSSGWVGLRGSIIAAQEFNLFGIPYVGSYICGDNSSLDDVELCVRWYQLGAFYSLSSDIIYKDSPSKDPIYNKAVAVAAKQASIFKYRHRPYLYSLHFDVALNGGTVLRPVFFEFPDDSNTFDIEEQFMWGEAIMVVPVVRQKTVNVSAYLPNARWYSLRDEDYGAEMAAGKKVLSAPNNESVPVLIRGGYSIPRQVPKPSATARFADPFDLLIALDNDGQAGGQLYWDDGESVVQNFTSHRFYHFSFSFSSTTTKSTLEIIVLRPADFRIPSLNVIEIFGSDLEPDFATFKLNDGPTAIDLSKSYWDRKRNLTHIEGVLLVDLQSSVHDILTWERKSASSTVNPTDISAQATTASSTNTPIAVPSPESSPHPVSTSSLPSTSKEPSFSTPLFPPTSSTASGETTQPSPPPATQTSTLTQHTSAETSSTAPPETSPSTISSSPSTQEPSTDNTSSGQDSSVVPLTTFDTRETTSNSESTTIRISTEPSPLPTTSITTDEEISIETTSLVGTTSSTSAAISPLPTLTFAFFANTVALSRDAL</sequence>
<keyword evidence="7" id="KW-0326">Glycosidase</keyword>
<evidence type="ECO:0000256" key="8">
    <source>
        <dbReference type="PROSITE-ProRule" id="PRU00779"/>
    </source>
</evidence>
<feature type="compositionally biased region" description="Low complexity" evidence="9">
    <location>
        <begin position="1167"/>
        <end position="1189"/>
    </location>
</feature>
<evidence type="ECO:0000256" key="6">
    <source>
        <dbReference type="ARBA" id="ARBA00023180"/>
    </source>
</evidence>
<dbReference type="SUPFAM" id="SSF57492">
    <property type="entry name" value="Trefoil"/>
    <property type="match status" value="1"/>
</dbReference>
<comment type="subcellular location">
    <subcellularLocation>
        <location evidence="1">Membrane</location>
    </subcellularLocation>
</comment>
<evidence type="ECO:0000259" key="10">
    <source>
        <dbReference type="PROSITE" id="PS51448"/>
    </source>
</evidence>
<dbReference type="InterPro" id="IPR013780">
    <property type="entry name" value="Glyco_hydro_b"/>
</dbReference>
<comment type="caution">
    <text evidence="8">Lacks conserved residue(s) required for the propagation of feature annotation.</text>
</comment>
<feature type="compositionally biased region" description="Polar residues" evidence="9">
    <location>
        <begin position="1146"/>
        <end position="1162"/>
    </location>
</feature>
<dbReference type="InterPro" id="IPR030458">
    <property type="entry name" value="Glyco_hydro_31_AS"/>
</dbReference>
<evidence type="ECO:0000256" key="4">
    <source>
        <dbReference type="ARBA" id="ARBA00023136"/>
    </source>
</evidence>
<dbReference type="Gene3D" id="2.60.40.1180">
    <property type="entry name" value="Golgi alpha-mannosidase II"/>
    <property type="match status" value="2"/>
</dbReference>
<dbReference type="GO" id="GO:0005975">
    <property type="term" value="P:carbohydrate metabolic process"/>
    <property type="evidence" value="ECO:0007669"/>
    <property type="project" value="InterPro"/>
</dbReference>
<dbReference type="Proteomes" id="UP000887569">
    <property type="component" value="Unplaced"/>
</dbReference>
<dbReference type="InterPro" id="IPR011013">
    <property type="entry name" value="Gal_mutarotase_sf_dom"/>
</dbReference>
<dbReference type="AlphaFoldDB" id="A0A914ZM23"/>
<evidence type="ECO:0000313" key="11">
    <source>
        <dbReference type="Proteomes" id="UP000887569"/>
    </source>
</evidence>
<evidence type="ECO:0000256" key="3">
    <source>
        <dbReference type="ARBA" id="ARBA00022801"/>
    </source>
</evidence>
<evidence type="ECO:0000313" key="12">
    <source>
        <dbReference type="WBParaSite" id="PgB03_g088_t01"/>
    </source>
</evidence>
<dbReference type="SUPFAM" id="SSF51011">
    <property type="entry name" value="Glycosyl hydrolase domain"/>
    <property type="match status" value="1"/>
</dbReference>
<dbReference type="Gene3D" id="2.60.40.1760">
    <property type="entry name" value="glycosyl hydrolase (family 31)"/>
    <property type="match status" value="1"/>
</dbReference>
<feature type="domain" description="P-type" evidence="10">
    <location>
        <begin position="120"/>
        <end position="175"/>
    </location>
</feature>
<dbReference type="SUPFAM" id="SSF74650">
    <property type="entry name" value="Galactose mutarotase-like"/>
    <property type="match status" value="1"/>
</dbReference>
<protein>
    <submittedName>
        <fullName evidence="12">P-type domain-containing protein</fullName>
    </submittedName>
</protein>